<reference evidence="2" key="1">
    <citation type="submission" date="2021-03" db="EMBL/GenBank/DDBJ databases">
        <title>Draft genome sequence of rust myrtle Austropuccinia psidii MF-1, a brazilian biotype.</title>
        <authorList>
            <person name="Quecine M.C."/>
            <person name="Pachon D.M.R."/>
            <person name="Bonatelli M.L."/>
            <person name="Correr F.H."/>
            <person name="Franceschini L.M."/>
            <person name="Leite T.F."/>
            <person name="Margarido G.R.A."/>
            <person name="Almeida C.A."/>
            <person name="Ferrarezi J.A."/>
            <person name="Labate C.A."/>
        </authorList>
    </citation>
    <scope>NUCLEOTIDE SEQUENCE</scope>
    <source>
        <strain evidence="2">MF-1</strain>
    </source>
</reference>
<sequence length="129" mass="14643">MIISEANQLQKDKSQAEDSTRSLSGHLQSQSEGLQQFLAAQRVPDPCRSVEKLHEFLPDCEKVSGPSQHLKVTQWMLSIYGKEKHDPFNNRMEEKQPPTSQKSAKTSPNSQKKQLKHEKEATSSEQGKR</sequence>
<dbReference type="EMBL" id="AVOT02012476">
    <property type="protein sequence ID" value="MBW0494242.1"/>
    <property type="molecule type" value="Genomic_DNA"/>
</dbReference>
<dbReference type="Proteomes" id="UP000765509">
    <property type="component" value="Unassembled WGS sequence"/>
</dbReference>
<keyword evidence="3" id="KW-1185">Reference proteome</keyword>
<feature type="compositionally biased region" description="Polar residues" evidence="1">
    <location>
        <begin position="21"/>
        <end position="30"/>
    </location>
</feature>
<evidence type="ECO:0000256" key="1">
    <source>
        <dbReference type="SAM" id="MobiDB-lite"/>
    </source>
</evidence>
<organism evidence="2 3">
    <name type="scientific">Austropuccinia psidii MF-1</name>
    <dbReference type="NCBI Taxonomy" id="1389203"/>
    <lineage>
        <taxon>Eukaryota</taxon>
        <taxon>Fungi</taxon>
        <taxon>Dikarya</taxon>
        <taxon>Basidiomycota</taxon>
        <taxon>Pucciniomycotina</taxon>
        <taxon>Pucciniomycetes</taxon>
        <taxon>Pucciniales</taxon>
        <taxon>Sphaerophragmiaceae</taxon>
        <taxon>Austropuccinia</taxon>
    </lineage>
</organism>
<feature type="compositionally biased region" description="Basic and acidic residues" evidence="1">
    <location>
        <begin position="83"/>
        <end position="96"/>
    </location>
</feature>
<name>A0A9Q3D2C5_9BASI</name>
<dbReference type="AlphaFoldDB" id="A0A9Q3D2C5"/>
<evidence type="ECO:0000313" key="3">
    <source>
        <dbReference type="Proteomes" id="UP000765509"/>
    </source>
</evidence>
<feature type="region of interest" description="Disordered" evidence="1">
    <location>
        <begin position="1"/>
        <end position="30"/>
    </location>
</feature>
<protein>
    <submittedName>
        <fullName evidence="2">Uncharacterized protein</fullName>
    </submittedName>
</protein>
<feature type="compositionally biased region" description="Polar residues" evidence="1">
    <location>
        <begin position="97"/>
        <end position="112"/>
    </location>
</feature>
<accession>A0A9Q3D2C5</accession>
<proteinExistence type="predicted"/>
<feature type="compositionally biased region" description="Basic and acidic residues" evidence="1">
    <location>
        <begin position="117"/>
        <end position="129"/>
    </location>
</feature>
<evidence type="ECO:0000313" key="2">
    <source>
        <dbReference type="EMBL" id="MBW0494242.1"/>
    </source>
</evidence>
<gene>
    <name evidence="2" type="ORF">O181_033957</name>
</gene>
<comment type="caution">
    <text evidence="2">The sequence shown here is derived from an EMBL/GenBank/DDBJ whole genome shotgun (WGS) entry which is preliminary data.</text>
</comment>
<feature type="compositionally biased region" description="Basic and acidic residues" evidence="1">
    <location>
        <begin position="10"/>
        <end position="20"/>
    </location>
</feature>
<feature type="region of interest" description="Disordered" evidence="1">
    <location>
        <begin position="83"/>
        <end position="129"/>
    </location>
</feature>